<protein>
    <submittedName>
        <fullName evidence="2">Uncharacterized protein</fullName>
    </submittedName>
</protein>
<feature type="compositionally biased region" description="Acidic residues" evidence="1">
    <location>
        <begin position="250"/>
        <end position="260"/>
    </location>
</feature>
<comment type="caution">
    <text evidence="2">The sequence shown here is derived from an EMBL/GenBank/DDBJ whole genome shotgun (WGS) entry which is preliminary data.</text>
</comment>
<feature type="region of interest" description="Disordered" evidence="1">
    <location>
        <begin position="128"/>
        <end position="200"/>
    </location>
</feature>
<sequence length="316" mass="33656">MPPKTRCLPRFFPQPGHEDTFTHDARKDGRYFVVGAGHCNGVFTDSHIADLQTNGFSGYEKRSTKRWTGVGGVEEIWASFCDRLHQGGCHRNTGLPDGWTAPTPVVRDCPAPAAPAAVPPAPAVVIAAPPSAATPPQTPRATTKTGGSGNTWASPLVVRSSVSPSPLRPPPQYHAMAPNTSGSPRPRTALNPNGSAASTSAGSSVLSAISSSSSVSSASEGSLASTRSPRKPVHHSRVQSSPNGGYDTDFFYEDDTDGESGPEATQTRFWAVRGLNTMFTDVDDAFDALRQNMDRLRYMEVRTSTSLTKLRRFAAS</sequence>
<feature type="region of interest" description="Disordered" evidence="1">
    <location>
        <begin position="214"/>
        <end position="263"/>
    </location>
</feature>
<reference evidence="2" key="1">
    <citation type="submission" date="2023-03" db="EMBL/GenBank/DDBJ databases">
        <title>Massive genome expansion in bonnet fungi (Mycena s.s.) driven by repeated elements and novel gene families across ecological guilds.</title>
        <authorList>
            <consortium name="Lawrence Berkeley National Laboratory"/>
            <person name="Harder C.B."/>
            <person name="Miyauchi S."/>
            <person name="Viragh M."/>
            <person name="Kuo A."/>
            <person name="Thoen E."/>
            <person name="Andreopoulos B."/>
            <person name="Lu D."/>
            <person name="Skrede I."/>
            <person name="Drula E."/>
            <person name="Henrissat B."/>
            <person name="Morin E."/>
            <person name="Kohler A."/>
            <person name="Barry K."/>
            <person name="LaButti K."/>
            <person name="Morin E."/>
            <person name="Salamov A."/>
            <person name="Lipzen A."/>
            <person name="Mereny Z."/>
            <person name="Hegedus B."/>
            <person name="Baldrian P."/>
            <person name="Stursova M."/>
            <person name="Weitz H."/>
            <person name="Taylor A."/>
            <person name="Grigoriev I.V."/>
            <person name="Nagy L.G."/>
            <person name="Martin F."/>
            <person name="Kauserud H."/>
        </authorList>
    </citation>
    <scope>NUCLEOTIDE SEQUENCE</scope>
    <source>
        <strain evidence="2">CBHHK200</strain>
    </source>
</reference>
<proteinExistence type="predicted"/>
<name>A0AAD6TIB1_9AGAR</name>
<accession>A0AAD6TIB1</accession>
<dbReference type="Proteomes" id="UP001218188">
    <property type="component" value="Unassembled WGS sequence"/>
</dbReference>
<feature type="compositionally biased region" description="Low complexity" evidence="1">
    <location>
        <begin position="154"/>
        <end position="165"/>
    </location>
</feature>
<dbReference type="EMBL" id="JARJCM010000006">
    <property type="protein sequence ID" value="KAJ7044748.1"/>
    <property type="molecule type" value="Genomic_DNA"/>
</dbReference>
<evidence type="ECO:0000313" key="2">
    <source>
        <dbReference type="EMBL" id="KAJ7044748.1"/>
    </source>
</evidence>
<dbReference type="AlphaFoldDB" id="A0AAD6TIB1"/>
<gene>
    <name evidence="2" type="ORF">C8F04DRAFT_1250001</name>
</gene>
<evidence type="ECO:0000256" key="1">
    <source>
        <dbReference type="SAM" id="MobiDB-lite"/>
    </source>
</evidence>
<feature type="compositionally biased region" description="Basic residues" evidence="1">
    <location>
        <begin position="228"/>
        <end position="237"/>
    </location>
</feature>
<keyword evidence="3" id="KW-1185">Reference proteome</keyword>
<feature type="compositionally biased region" description="Low complexity" evidence="1">
    <location>
        <begin position="214"/>
        <end position="227"/>
    </location>
</feature>
<evidence type="ECO:0000313" key="3">
    <source>
        <dbReference type="Proteomes" id="UP001218188"/>
    </source>
</evidence>
<organism evidence="2 3">
    <name type="scientific">Mycena alexandri</name>
    <dbReference type="NCBI Taxonomy" id="1745969"/>
    <lineage>
        <taxon>Eukaryota</taxon>
        <taxon>Fungi</taxon>
        <taxon>Dikarya</taxon>
        <taxon>Basidiomycota</taxon>
        <taxon>Agaricomycotina</taxon>
        <taxon>Agaricomycetes</taxon>
        <taxon>Agaricomycetidae</taxon>
        <taxon>Agaricales</taxon>
        <taxon>Marasmiineae</taxon>
        <taxon>Mycenaceae</taxon>
        <taxon>Mycena</taxon>
    </lineage>
</organism>